<evidence type="ECO:0000313" key="2">
    <source>
        <dbReference type="Proteomes" id="UP000507222"/>
    </source>
</evidence>
<protein>
    <submittedName>
        <fullName evidence="1">Uncharacterized protein</fullName>
    </submittedName>
</protein>
<proteinExistence type="predicted"/>
<reference evidence="1 2" key="1">
    <citation type="submission" date="2020-05" db="EMBL/GenBank/DDBJ databases">
        <authorList>
            <person name="Campoy J."/>
            <person name="Schneeberger K."/>
            <person name="Spophaly S."/>
        </authorList>
    </citation>
    <scope>NUCLEOTIDE SEQUENCE [LARGE SCALE GENOMIC DNA]</scope>
    <source>
        <strain evidence="1">PruArmRojPasFocal</strain>
    </source>
</reference>
<dbReference type="AlphaFoldDB" id="A0A6J5UGV8"/>
<name>A0A6J5UGV8_PRUAR</name>
<dbReference type="Proteomes" id="UP000507222">
    <property type="component" value="Unassembled WGS sequence"/>
</dbReference>
<sequence length="195" mass="21687">MGSSSLIQAHLQGWAVSPMESARLDAWPSDRAYRFLGLLLSLCKEGPPPIVAISLREIEAWVDPPEASVAVSGIEPYLVSLVIYSSHDAERVILSCDFQDGPFTDAGFRSCLVVRVDCSVWPLGGALYTVQGDFWNARRSWANEQMDSRFSHLNQFRAAPFKVVGKSLYLVASFPPPPRGHQWHIKNYRDGHTGL</sequence>
<gene>
    <name evidence="1" type="ORF">CURHAP_LOCUS24256</name>
</gene>
<evidence type="ECO:0000313" key="1">
    <source>
        <dbReference type="EMBL" id="CAB4275393.1"/>
    </source>
</evidence>
<dbReference type="EMBL" id="CAEKDK010000003">
    <property type="protein sequence ID" value="CAB4275393.1"/>
    <property type="molecule type" value="Genomic_DNA"/>
</dbReference>
<organism evidence="1 2">
    <name type="scientific">Prunus armeniaca</name>
    <name type="common">Apricot</name>
    <name type="synonym">Armeniaca vulgaris</name>
    <dbReference type="NCBI Taxonomy" id="36596"/>
    <lineage>
        <taxon>Eukaryota</taxon>
        <taxon>Viridiplantae</taxon>
        <taxon>Streptophyta</taxon>
        <taxon>Embryophyta</taxon>
        <taxon>Tracheophyta</taxon>
        <taxon>Spermatophyta</taxon>
        <taxon>Magnoliopsida</taxon>
        <taxon>eudicotyledons</taxon>
        <taxon>Gunneridae</taxon>
        <taxon>Pentapetalae</taxon>
        <taxon>rosids</taxon>
        <taxon>fabids</taxon>
        <taxon>Rosales</taxon>
        <taxon>Rosaceae</taxon>
        <taxon>Amygdaloideae</taxon>
        <taxon>Amygdaleae</taxon>
        <taxon>Prunus</taxon>
    </lineage>
</organism>
<accession>A0A6J5UGV8</accession>